<dbReference type="EMBL" id="JAOALG010000002">
    <property type="protein sequence ID" value="MEQ5842584.1"/>
    <property type="molecule type" value="Genomic_DNA"/>
</dbReference>
<protein>
    <submittedName>
        <fullName evidence="3">Uncharacterized protein</fullName>
    </submittedName>
</protein>
<evidence type="ECO:0000256" key="1">
    <source>
        <dbReference type="SAM" id="Coils"/>
    </source>
</evidence>
<keyword evidence="4" id="KW-1185">Reference proteome</keyword>
<accession>A0ABV1LTD9</accession>
<feature type="region of interest" description="Disordered" evidence="2">
    <location>
        <begin position="1"/>
        <end position="48"/>
    </location>
</feature>
<feature type="compositionally biased region" description="Basic and acidic residues" evidence="2">
    <location>
        <begin position="11"/>
        <end position="23"/>
    </location>
</feature>
<dbReference type="Proteomes" id="UP001469089">
    <property type="component" value="Unassembled WGS sequence"/>
</dbReference>
<evidence type="ECO:0000313" key="3">
    <source>
        <dbReference type="EMBL" id="MEQ5842584.1"/>
    </source>
</evidence>
<proteinExistence type="predicted"/>
<evidence type="ECO:0000313" key="4">
    <source>
        <dbReference type="Proteomes" id="UP001469089"/>
    </source>
</evidence>
<comment type="caution">
    <text evidence="3">The sequence shown here is derived from an EMBL/GenBank/DDBJ whole genome shotgun (WGS) entry which is preliminary data.</text>
</comment>
<gene>
    <name evidence="3" type="ORF">N0A02_24340</name>
</gene>
<feature type="region of interest" description="Disordered" evidence="2">
    <location>
        <begin position="787"/>
        <end position="808"/>
    </location>
</feature>
<sequence>MSSTVRFSRRTASDDAIELRDMRPPVAQPDGVAANNESTPTPPVEAKQNTLIDGLKSAGEFMRPAPGKLKALRANFRGRPMTVGSRILGTGKSRSNDTPNSGLLATPSLEPGIGPVPDADVLPQAHDLAQRVDAILDTTLLELPETNKRPQRSLGMRTLAAIPGLGRSIKPKNARELMTSDPAYKTTSGDAKQSKGDQSNDAAQTRARQVHMLEQLNAHRAAYEQSIENLRDAQSRLENARQQASGPATSSATADLVKAGEQSLMEARDKLARAAADLRASSSVASLLEIGAQVLSMDLVNQKVKFVDTQIAHLRSELGNHDEHVTRIVGELTRLKTQIVSKRESSLQDLANAQKLHDETVTLVEELEQLENQLSEVQAGLRLTPESTAQAARATQERIARGTLKDSTGRVLKARQEEAHNAQRALTEFVPYLDEEIGRMSPLQSRLDAASRRLDRPAEAVGDKQRTTQAQLDESRHLESQLNLLGTTAIASTAPGFDSIELAGADGQAFVARLRKLADDLPPDDTEAERALPRAAAMEMISRGLAVATNGNLRDAGQLLDDLTAHPLNHWIEPPDTDNPSIGYTAPSVQMERLLELMTHIPRGTEVLDLVATAPSTDRLERAQMDAVQAYWMAHRAQKDEPDDVKAWLGKAMHVAAHVVRNRKEEPVFDLAGLPLREKAAFNAVRNGFLSNAKGSDYDLNNRNLLNTTDSFQYLEDTRPAHLRWLPNTAHPADQASPFNRKALRFGQKQMEAQGMQTTKTVAEASVISAFEQLGKDARGRFRELSAQRNGAPARAAQPSGAYAEPGAEREADRLLSATIIALSDYVGNEKRSPTIVSRLATPISPPSFRHTKRIYDAHLGADEKTQIRRAVHALLVPPRPTSGPRKLTKPNPYHVATLPPALEQLFENERVSVIDVLKTLEQTLGSSPAATQAAMASSIAALQEDFAASPDSSPKIDKEVRLAKMRVGSRDDFREYIWPMIKKMKLRDQITFTSGGVLGGGIPLLPAVPKFPMSATFGVHAKRTESYIQIKNPTFAAEIQVGTIDSTLRDAKVTLGHRMEVGIATLTAPSGSVKFEMARPTTQSTTFRILRGKDERGVRKEQEAIDDTIKLLDVMLDWDKQMADDDAPFSDPLEAIFALCPDTLIASGERKARTNQLSLEAGAIARVRTPGDFFSAGVTVTPLSLKAERTTEKGTEQTGYPHQTVYDASSQARQRANMSASMGFMATPFKEPIGTIGADGKGTGQAHINLTSNLIEVSRELASNFEKNGATRFPIGDQTGGAVDRSYGTPKHLLVEVEENREDWLLRCLDVLPREKTEDVDTPERRKAAAGILAQFEEDLGAAGSNSSFQFNIKYEMNPRMSGLIDGLRGVEALALQQGDETTAAGARGAMNQILSYRACWSAKNMAIRSKGKTSEDMGIDFFLRWQKTASAESSRARSVFPV</sequence>
<name>A0ABV1LTD9_9BURK</name>
<organism evidence="3 4">
    <name type="scientific">Paraburkholderia acidicola</name>
    <dbReference type="NCBI Taxonomy" id="1912599"/>
    <lineage>
        <taxon>Bacteria</taxon>
        <taxon>Pseudomonadati</taxon>
        <taxon>Pseudomonadota</taxon>
        <taxon>Betaproteobacteria</taxon>
        <taxon>Burkholderiales</taxon>
        <taxon>Burkholderiaceae</taxon>
        <taxon>Paraburkholderia</taxon>
    </lineage>
</organism>
<feature type="region of interest" description="Disordered" evidence="2">
    <location>
        <begin position="165"/>
        <end position="205"/>
    </location>
</feature>
<keyword evidence="1" id="KW-0175">Coiled coil</keyword>
<feature type="compositionally biased region" description="Polar residues" evidence="2">
    <location>
        <begin position="92"/>
        <end position="103"/>
    </location>
</feature>
<feature type="compositionally biased region" description="Basic and acidic residues" evidence="2">
    <location>
        <begin position="450"/>
        <end position="466"/>
    </location>
</feature>
<reference evidence="3 4" key="1">
    <citation type="journal article" date="2024" name="Chem. Sci.">
        <title>Discovery of a lagriamide polyketide by integrated genome mining, isotopic labeling, and untargeted metabolomics.</title>
        <authorList>
            <person name="Fergusson C.H."/>
            <person name="Saulog J."/>
            <person name="Paulo B.S."/>
            <person name="Wilson D.M."/>
            <person name="Liu D.Y."/>
            <person name="Morehouse N.J."/>
            <person name="Waterworth S."/>
            <person name="Barkei J."/>
            <person name="Gray C.A."/>
            <person name="Kwan J.C."/>
            <person name="Eustaquio A.S."/>
            <person name="Linington R.G."/>
        </authorList>
    </citation>
    <scope>NUCLEOTIDE SEQUENCE [LARGE SCALE GENOMIC DNA]</scope>
    <source>
        <strain evidence="3 4">RL17-338-BIF-B</strain>
    </source>
</reference>
<feature type="region of interest" description="Disordered" evidence="2">
    <location>
        <begin position="450"/>
        <end position="475"/>
    </location>
</feature>
<feature type="compositionally biased region" description="Polar residues" evidence="2">
    <location>
        <begin position="185"/>
        <end position="205"/>
    </location>
</feature>
<feature type="coiled-coil region" evidence="1">
    <location>
        <begin position="213"/>
        <end position="243"/>
    </location>
</feature>
<evidence type="ECO:0000256" key="2">
    <source>
        <dbReference type="SAM" id="MobiDB-lite"/>
    </source>
</evidence>
<dbReference type="RefSeq" id="WP_349544398.1">
    <property type="nucleotide sequence ID" value="NZ_JAOALG010000002.1"/>
</dbReference>
<feature type="coiled-coil region" evidence="1">
    <location>
        <begin position="350"/>
        <end position="380"/>
    </location>
</feature>
<feature type="region of interest" description="Disordered" evidence="2">
    <location>
        <begin position="83"/>
        <end position="103"/>
    </location>
</feature>